<dbReference type="CDD" id="cd00130">
    <property type="entry name" value="PAS"/>
    <property type="match status" value="1"/>
</dbReference>
<dbReference type="InterPro" id="IPR000160">
    <property type="entry name" value="GGDEF_dom"/>
</dbReference>
<dbReference type="FunFam" id="3.30.70.270:FF:000001">
    <property type="entry name" value="Diguanylate cyclase domain protein"/>
    <property type="match status" value="1"/>
</dbReference>
<dbReference type="SMART" id="SM00267">
    <property type="entry name" value="GGDEF"/>
    <property type="match status" value="1"/>
</dbReference>
<dbReference type="InterPro" id="IPR052155">
    <property type="entry name" value="Biofilm_reg_signaling"/>
</dbReference>
<dbReference type="Gene3D" id="3.30.70.270">
    <property type="match status" value="1"/>
</dbReference>
<feature type="domain" description="PAS" evidence="4">
    <location>
        <begin position="284"/>
        <end position="365"/>
    </location>
</feature>
<dbReference type="InterPro" id="IPR001633">
    <property type="entry name" value="EAL_dom"/>
</dbReference>
<dbReference type="PANTHER" id="PTHR44757">
    <property type="entry name" value="DIGUANYLATE CYCLASE DGCP"/>
    <property type="match status" value="1"/>
</dbReference>
<feature type="domain" description="EAL" evidence="5">
    <location>
        <begin position="587"/>
        <end position="841"/>
    </location>
</feature>
<keyword evidence="2" id="KW-0378">Hydrolase</keyword>
<dbReference type="AlphaFoldDB" id="A0A317CS65"/>
<evidence type="ECO:0000256" key="3">
    <source>
        <dbReference type="SAM" id="Phobius"/>
    </source>
</evidence>
<protein>
    <submittedName>
        <fullName evidence="7">GGDEF domain-containing protein</fullName>
    </submittedName>
</protein>
<accession>A0A317CS65</accession>
<evidence type="ECO:0000256" key="2">
    <source>
        <dbReference type="ARBA" id="ARBA00022801"/>
    </source>
</evidence>
<dbReference type="InterPro" id="IPR000014">
    <property type="entry name" value="PAS"/>
</dbReference>
<dbReference type="RefSeq" id="WP_109836029.1">
    <property type="nucleotide sequence ID" value="NZ_QGKM01000004.1"/>
</dbReference>
<dbReference type="PROSITE" id="PS50112">
    <property type="entry name" value="PAS"/>
    <property type="match status" value="1"/>
</dbReference>
<gene>
    <name evidence="7" type="ORF">DKW60_02190</name>
</gene>
<dbReference type="PROSITE" id="PS50887">
    <property type="entry name" value="GGDEF"/>
    <property type="match status" value="1"/>
</dbReference>
<organism evidence="7 8">
    <name type="scientific">Leucothrix pacifica</name>
    <dbReference type="NCBI Taxonomy" id="1247513"/>
    <lineage>
        <taxon>Bacteria</taxon>
        <taxon>Pseudomonadati</taxon>
        <taxon>Pseudomonadota</taxon>
        <taxon>Gammaproteobacteria</taxon>
        <taxon>Thiotrichales</taxon>
        <taxon>Thiotrichaceae</taxon>
        <taxon>Leucothrix</taxon>
    </lineage>
</organism>
<dbReference type="InterPro" id="IPR035919">
    <property type="entry name" value="EAL_sf"/>
</dbReference>
<dbReference type="InterPro" id="IPR002464">
    <property type="entry name" value="DNA/RNA_helicase_DEAH_CS"/>
</dbReference>
<dbReference type="GO" id="GO:0016787">
    <property type="term" value="F:hydrolase activity"/>
    <property type="evidence" value="ECO:0007669"/>
    <property type="project" value="UniProtKB-KW"/>
</dbReference>
<evidence type="ECO:0000256" key="1">
    <source>
        <dbReference type="ARBA" id="ARBA00001946"/>
    </source>
</evidence>
<keyword evidence="3" id="KW-0812">Transmembrane</keyword>
<dbReference type="NCBIfam" id="TIGR00254">
    <property type="entry name" value="GGDEF"/>
    <property type="match status" value="1"/>
</dbReference>
<proteinExistence type="predicted"/>
<keyword evidence="8" id="KW-1185">Reference proteome</keyword>
<keyword evidence="3" id="KW-0472">Membrane</keyword>
<dbReference type="PANTHER" id="PTHR44757:SF2">
    <property type="entry name" value="BIOFILM ARCHITECTURE MAINTENANCE PROTEIN MBAA"/>
    <property type="match status" value="1"/>
</dbReference>
<evidence type="ECO:0000313" key="7">
    <source>
        <dbReference type="EMBL" id="PWR00384.1"/>
    </source>
</evidence>
<dbReference type="Gene3D" id="3.30.450.20">
    <property type="entry name" value="PAS domain"/>
    <property type="match status" value="1"/>
</dbReference>
<dbReference type="PROSITE" id="PS00690">
    <property type="entry name" value="DEAH_ATP_HELICASE"/>
    <property type="match status" value="1"/>
</dbReference>
<dbReference type="SUPFAM" id="SSF55073">
    <property type="entry name" value="Nucleotide cyclase"/>
    <property type="match status" value="1"/>
</dbReference>
<dbReference type="SUPFAM" id="SSF55785">
    <property type="entry name" value="PYP-like sensor domain (PAS domain)"/>
    <property type="match status" value="1"/>
</dbReference>
<dbReference type="PROSITE" id="PS50883">
    <property type="entry name" value="EAL"/>
    <property type="match status" value="1"/>
</dbReference>
<name>A0A317CS65_9GAMM</name>
<dbReference type="InterPro" id="IPR043128">
    <property type="entry name" value="Rev_trsase/Diguanyl_cyclase"/>
</dbReference>
<dbReference type="InterPro" id="IPR029787">
    <property type="entry name" value="Nucleotide_cyclase"/>
</dbReference>
<feature type="domain" description="GGDEF" evidence="6">
    <location>
        <begin position="445"/>
        <end position="578"/>
    </location>
</feature>
<dbReference type="CDD" id="cd01949">
    <property type="entry name" value="GGDEF"/>
    <property type="match status" value="1"/>
</dbReference>
<dbReference type="EMBL" id="QGKM01000004">
    <property type="protein sequence ID" value="PWR00384.1"/>
    <property type="molecule type" value="Genomic_DNA"/>
</dbReference>
<dbReference type="CDD" id="cd01948">
    <property type="entry name" value="EAL"/>
    <property type="match status" value="1"/>
</dbReference>
<evidence type="ECO:0000259" key="6">
    <source>
        <dbReference type="PROSITE" id="PS50887"/>
    </source>
</evidence>
<dbReference type="SMART" id="SM00091">
    <property type="entry name" value="PAS"/>
    <property type="match status" value="1"/>
</dbReference>
<dbReference type="SUPFAM" id="SSF141868">
    <property type="entry name" value="EAL domain-like"/>
    <property type="match status" value="1"/>
</dbReference>
<evidence type="ECO:0000313" key="8">
    <source>
        <dbReference type="Proteomes" id="UP000245539"/>
    </source>
</evidence>
<dbReference type="Pfam" id="PF00563">
    <property type="entry name" value="EAL"/>
    <property type="match status" value="1"/>
</dbReference>
<dbReference type="SMART" id="SM00052">
    <property type="entry name" value="EAL"/>
    <property type="match status" value="1"/>
</dbReference>
<keyword evidence="3" id="KW-1133">Transmembrane helix</keyword>
<sequence length="857" mass="96490">MRFFDSLSLRSRFLIAPFIGVVLTLIFFYSSNAIIQTHSDILREIDESNLPQIGEISRTVILLSHNHEKLERLLRDAEDDPDEERIYVEGRVILDELHELEEQLINTLRSIPQTISNIQIFKQIEANFGLYRDETINTIELSTREPELAEDEMHNAVEVLWRLNDDFMTLSDFHVQNLNEKSGLIESSLYDKSSLTILTSSLLGIMIFSALYFSRRMSSEIDLVNEALIGLARGDKDVKLPAKSNASNNMHQLNEAVYTFKRSLEKNKEQQHQLNNTIGKLTSSKEHYYNLLHRIPAAITAINDKGEIVLFNKAAEAIYGHSSREVIGQPMSMLAPKRVHDDNNHRFNEIKLVDDKALREMVSQPLTALKKNGEEFYVEAAVTKLTLANEESVMAFAITDVTNRIKAEREILHKAHYDALTQLPNRFLALDLLQSGLEEAHKNHETLAVFFLDLDGFKKINDTLGHETGDKLLIEAGKRLQSILNEGDTVARLGGDEFIVILQGLKTCQEAIPTVEELLEQFRTPFDVDDRELILTSSVGIATFPDDGDSTSELLRKADSAMYSAKKSGRNTYTFFTESMNRGVSRELALEEQLHGALKRNEFRLVFQPQIDVVSGTIVGAEALLRWHNHLLGDISPEEFIPIAEHTGLIIPIGEFVLTSALQAVTQWQAHYGSELRIAVNLSPRQFRDPNLIDFIKSALNRSGVSASTLELEITEGVLMSGHSFIDEALQDLSELGIRLAMDDFGTGYSSLSYLRRYSFDTLKIDRSFIKDISVSTANRELVTAIIAMGHALGLEIVAEGVECTKQQTFLCEHQCQYAQGYLFNRPMNADDVTEALSQQSTSAQAKSVQHSPELVM</sequence>
<dbReference type="InterPro" id="IPR035965">
    <property type="entry name" value="PAS-like_dom_sf"/>
</dbReference>
<comment type="caution">
    <text evidence="7">The sequence shown here is derived from an EMBL/GenBank/DDBJ whole genome shotgun (WGS) entry which is preliminary data.</text>
</comment>
<evidence type="ECO:0000259" key="5">
    <source>
        <dbReference type="PROSITE" id="PS50883"/>
    </source>
</evidence>
<dbReference type="Gene3D" id="3.20.20.450">
    <property type="entry name" value="EAL domain"/>
    <property type="match status" value="1"/>
</dbReference>
<dbReference type="Proteomes" id="UP000245539">
    <property type="component" value="Unassembled WGS sequence"/>
</dbReference>
<dbReference type="Pfam" id="PF00990">
    <property type="entry name" value="GGDEF"/>
    <property type="match status" value="1"/>
</dbReference>
<dbReference type="Pfam" id="PF13426">
    <property type="entry name" value="PAS_9"/>
    <property type="match status" value="1"/>
</dbReference>
<dbReference type="NCBIfam" id="TIGR00229">
    <property type="entry name" value="sensory_box"/>
    <property type="match status" value="1"/>
</dbReference>
<evidence type="ECO:0000259" key="4">
    <source>
        <dbReference type="PROSITE" id="PS50112"/>
    </source>
</evidence>
<reference evidence="7 8" key="1">
    <citation type="submission" date="2018-05" db="EMBL/GenBank/DDBJ databases">
        <title>Leucothrix arctica sp. nov., isolated from Arctic seawater.</title>
        <authorList>
            <person name="Choi A."/>
            <person name="Baek K."/>
        </authorList>
    </citation>
    <scope>NUCLEOTIDE SEQUENCE [LARGE SCALE GENOMIC DNA]</scope>
    <source>
        <strain evidence="7 8">JCM 18388</strain>
    </source>
</reference>
<comment type="cofactor">
    <cofactor evidence="1">
        <name>Mg(2+)</name>
        <dbReference type="ChEBI" id="CHEBI:18420"/>
    </cofactor>
</comment>
<feature type="transmembrane region" description="Helical" evidence="3">
    <location>
        <begin position="12"/>
        <end position="30"/>
    </location>
</feature>
<dbReference type="OrthoDB" id="9813913at2"/>